<evidence type="ECO:0000313" key="10">
    <source>
        <dbReference type="Proteomes" id="UP000091956"/>
    </source>
</evidence>
<gene>
    <name evidence="9" type="primary">APC5</name>
    <name evidence="9" type="ORF">VE01_02606</name>
</gene>
<reference evidence="10" key="2">
    <citation type="journal article" date="2018" name="Nat. Commun.">
        <title>Extreme sensitivity to ultraviolet light in the fungal pathogen causing white-nose syndrome of bats.</title>
        <authorList>
            <person name="Palmer J.M."/>
            <person name="Drees K.P."/>
            <person name="Foster J.T."/>
            <person name="Lindner D.L."/>
        </authorList>
    </citation>
    <scope>NUCLEOTIDE SEQUENCE [LARGE SCALE GENOMIC DNA]</scope>
    <source>
        <strain evidence="10">UAMH 10579</strain>
    </source>
</reference>
<keyword evidence="10" id="KW-1185">Reference proteome</keyword>
<evidence type="ECO:0000256" key="7">
    <source>
        <dbReference type="SAM" id="SignalP"/>
    </source>
</evidence>
<dbReference type="AlphaFoldDB" id="A0A1B8GTL2"/>
<evidence type="ECO:0000256" key="3">
    <source>
        <dbReference type="ARBA" id="ARBA00022618"/>
    </source>
</evidence>
<dbReference type="RefSeq" id="XP_018132894.1">
    <property type="nucleotide sequence ID" value="XM_018272114.2"/>
</dbReference>
<dbReference type="Proteomes" id="UP000091956">
    <property type="component" value="Unassembled WGS sequence"/>
</dbReference>
<evidence type="ECO:0000313" key="9">
    <source>
        <dbReference type="EMBL" id="OBT99161.1"/>
    </source>
</evidence>
<feature type="chain" id="PRO_5008608987" description="Anaphase-promoting complex subunit 5" evidence="7">
    <location>
        <begin position="24"/>
        <end position="775"/>
    </location>
</feature>
<evidence type="ECO:0000259" key="8">
    <source>
        <dbReference type="Pfam" id="PF12862"/>
    </source>
</evidence>
<dbReference type="GO" id="GO:0005680">
    <property type="term" value="C:anaphase-promoting complex"/>
    <property type="evidence" value="ECO:0007669"/>
    <property type="project" value="InterPro"/>
</dbReference>
<keyword evidence="7" id="KW-0732">Signal</keyword>
<dbReference type="GO" id="GO:0051301">
    <property type="term" value="P:cell division"/>
    <property type="evidence" value="ECO:0007669"/>
    <property type="project" value="UniProtKB-KW"/>
</dbReference>
<proteinExistence type="inferred from homology"/>
<evidence type="ECO:0000256" key="2">
    <source>
        <dbReference type="ARBA" id="ARBA00016066"/>
    </source>
</evidence>
<name>A0A1B8GTL2_9PEZI</name>
<keyword evidence="4" id="KW-0498">Mitosis</keyword>
<dbReference type="OrthoDB" id="2504561at2759"/>
<keyword evidence="6" id="KW-0131">Cell cycle</keyword>
<dbReference type="InterPro" id="IPR037679">
    <property type="entry name" value="Apc5"/>
</dbReference>
<reference evidence="9 10" key="1">
    <citation type="submission" date="2016-03" db="EMBL/GenBank/DDBJ databases">
        <title>Comparative genomics of Pseudogymnoascus destructans, the fungus causing white-nose syndrome of bats.</title>
        <authorList>
            <person name="Palmer J.M."/>
            <person name="Drees K.P."/>
            <person name="Foster J.T."/>
            <person name="Lindner D.L."/>
        </authorList>
    </citation>
    <scope>NUCLEOTIDE SEQUENCE [LARGE SCALE GENOMIC DNA]</scope>
    <source>
        <strain evidence="9 10">UAMH 10579</strain>
    </source>
</reference>
<dbReference type="Pfam" id="PF12862">
    <property type="entry name" value="ANAPC5"/>
    <property type="match status" value="1"/>
</dbReference>
<organism evidence="9 10">
    <name type="scientific">Pseudogymnoascus verrucosus</name>
    <dbReference type="NCBI Taxonomy" id="342668"/>
    <lineage>
        <taxon>Eukaryota</taxon>
        <taxon>Fungi</taxon>
        <taxon>Dikarya</taxon>
        <taxon>Ascomycota</taxon>
        <taxon>Pezizomycotina</taxon>
        <taxon>Leotiomycetes</taxon>
        <taxon>Thelebolales</taxon>
        <taxon>Thelebolaceae</taxon>
        <taxon>Pseudogymnoascus</taxon>
    </lineage>
</organism>
<sequence>MARYLTPASIGLLCLIELYTDSAVPIPSTVPILSFIVSNLLPPSLPKPRDHFSNNETREDRANFIISIEDFERLLGAYPSASGLPGRTLWDIFLMKLWDINSLHALHVFFERRSHLLMKTREDTQMDTDIGIPPPSQAMILLSRASPFGAFVRRSQLEFTRLKFQDTLNLWTSFIAYRQVTLSTWRRRNPNAGTWSFDAMLEEADKEWDQDTLQTLVSVAYPNVFTHHGRSPDGLVSTNDVEKLLEFQIEQMQKFGNRVPETLQQQFEEILDGDVMIPSLSHYVKFLDSWRAGDYPTSFDNLHRFFDYTMQNRDRLFYQYALLNLAVLQADFGCYQEAAAAMQETVSTARENKDMGCLNFSLSWLYHFGKAQPTVINSADKTNMLGIEREGLTFLRVKAKESGMWSLWSSSLLSEAKMGLSAGESVSGAFENILRSSQLTINKNMMSNVGVQMLLQSSLWSRLGITYLAWSYCECFLHSHSRLAPFDDILKISCRSAYLLGQNGQYAEAHAKLEQLDQNSLRSLKASQYWLIFRGILQVQQDLHGGNLDSADQLLLQLLQCRGGDADISFELNILHIEVMIQRGDYDNALCRVEEISLGFKREGEDILFRLKLLNMKALLFNKCGRPQKGFSVAVHAATLAWRAHILPPLWEAIGIIASVLTSLYEFSAASRILTTVIPRALECEDAALSAELWGFQVDAYMGQAGQATSQSLQRKDMLTLALEGIERCFGEWYKLGDKRRMSACIAKKALILSTLGEVEAVVNVKGLYNDLMVA</sequence>
<feature type="signal peptide" evidence="7">
    <location>
        <begin position="1"/>
        <end position="23"/>
    </location>
</feature>
<comment type="similarity">
    <text evidence="1">Belongs to the APC5 family.</text>
</comment>
<feature type="domain" description="Anaphase-promoting complex subunit 5" evidence="8">
    <location>
        <begin position="282"/>
        <end position="371"/>
    </location>
</feature>
<evidence type="ECO:0000256" key="6">
    <source>
        <dbReference type="ARBA" id="ARBA00023306"/>
    </source>
</evidence>
<keyword evidence="3" id="KW-0132">Cell division</keyword>
<dbReference type="STRING" id="342668.A0A1B8GTL2"/>
<dbReference type="EMBL" id="KV460213">
    <property type="protein sequence ID" value="OBT99161.1"/>
    <property type="molecule type" value="Genomic_DNA"/>
</dbReference>
<evidence type="ECO:0000256" key="4">
    <source>
        <dbReference type="ARBA" id="ARBA00022776"/>
    </source>
</evidence>
<protein>
    <recommendedName>
        <fullName evidence="2">Anaphase-promoting complex subunit 5</fullName>
    </recommendedName>
</protein>
<keyword evidence="5" id="KW-0833">Ubl conjugation pathway</keyword>
<dbReference type="GO" id="GO:0031145">
    <property type="term" value="P:anaphase-promoting complex-dependent catabolic process"/>
    <property type="evidence" value="ECO:0007669"/>
    <property type="project" value="TreeGrafter"/>
</dbReference>
<dbReference type="GO" id="GO:0045842">
    <property type="term" value="P:positive regulation of mitotic metaphase/anaphase transition"/>
    <property type="evidence" value="ECO:0007669"/>
    <property type="project" value="TreeGrafter"/>
</dbReference>
<evidence type="ECO:0000256" key="1">
    <source>
        <dbReference type="ARBA" id="ARBA00007450"/>
    </source>
</evidence>
<dbReference type="GO" id="GO:0070979">
    <property type="term" value="P:protein K11-linked ubiquitination"/>
    <property type="evidence" value="ECO:0007669"/>
    <property type="project" value="TreeGrafter"/>
</dbReference>
<dbReference type="InterPro" id="IPR026000">
    <property type="entry name" value="Apc5_dom"/>
</dbReference>
<dbReference type="PANTHER" id="PTHR12830">
    <property type="entry name" value="ANAPHASE-PROMOTING COMPLEX SUBUNIT 5"/>
    <property type="match status" value="1"/>
</dbReference>
<evidence type="ECO:0000256" key="5">
    <source>
        <dbReference type="ARBA" id="ARBA00022786"/>
    </source>
</evidence>
<dbReference type="PANTHER" id="PTHR12830:SF9">
    <property type="entry name" value="ANAPHASE-PROMOTING COMPLEX SUBUNIT 5"/>
    <property type="match status" value="1"/>
</dbReference>
<accession>A0A1B8GTL2</accession>
<dbReference type="GeneID" id="28835992"/>